<evidence type="ECO:0000313" key="2">
    <source>
        <dbReference type="EMBL" id="QJA63188.1"/>
    </source>
</evidence>
<reference evidence="1" key="1">
    <citation type="submission" date="2020-03" db="EMBL/GenBank/DDBJ databases">
        <title>The deep terrestrial virosphere.</title>
        <authorList>
            <person name="Holmfeldt K."/>
            <person name="Nilsson E."/>
            <person name="Simone D."/>
            <person name="Lopez-Fernandez M."/>
            <person name="Wu X."/>
            <person name="de Brujin I."/>
            <person name="Lundin D."/>
            <person name="Andersson A."/>
            <person name="Bertilsson S."/>
            <person name="Dopson M."/>
        </authorList>
    </citation>
    <scope>NUCLEOTIDE SEQUENCE</scope>
    <source>
        <strain evidence="2">MM415B00644</strain>
        <strain evidence="1">TM448A02554</strain>
        <strain evidence="3">TM448B05000</strain>
    </source>
</reference>
<evidence type="ECO:0000313" key="1">
    <source>
        <dbReference type="EMBL" id="QJA52237.1"/>
    </source>
</evidence>
<dbReference type="EMBL" id="MT144324">
    <property type="protein sequence ID" value="QJA52237.1"/>
    <property type="molecule type" value="Genomic_DNA"/>
</dbReference>
<dbReference type="EMBL" id="MT145120">
    <property type="protein sequence ID" value="QJI03794.1"/>
    <property type="molecule type" value="Genomic_DNA"/>
</dbReference>
<gene>
    <name evidence="2" type="ORF">MM415B00644_0013</name>
    <name evidence="1" type="ORF">TM448A02554_0006</name>
    <name evidence="3" type="ORF">TM448B05000_0003</name>
</gene>
<sequence>MKREYKRLKIGSLITIARPEATYIAKVFKIEKHPRGQKYEFVIYDDIINNWQFVS</sequence>
<organism evidence="1">
    <name type="scientific">viral metagenome</name>
    <dbReference type="NCBI Taxonomy" id="1070528"/>
    <lineage>
        <taxon>unclassified sequences</taxon>
        <taxon>metagenomes</taxon>
        <taxon>organismal metagenomes</taxon>
    </lineage>
</organism>
<accession>A0A6H1ZY44</accession>
<proteinExistence type="predicted"/>
<protein>
    <submittedName>
        <fullName evidence="1">Uncharacterized protein</fullName>
    </submittedName>
</protein>
<dbReference type="AlphaFoldDB" id="A0A6H1ZY44"/>
<dbReference type="EMBL" id="MT141492">
    <property type="protein sequence ID" value="QJA63188.1"/>
    <property type="molecule type" value="Genomic_DNA"/>
</dbReference>
<evidence type="ECO:0000313" key="3">
    <source>
        <dbReference type="EMBL" id="QJI03794.1"/>
    </source>
</evidence>
<name>A0A6H1ZY44_9ZZZZ</name>